<name>A0A5Q2MY77_9FIRM</name>
<dbReference type="SMART" id="SM00530">
    <property type="entry name" value="HTH_XRE"/>
    <property type="match status" value="1"/>
</dbReference>
<sequence length="134" mass="15235">MTNLEDRSKELLLLASAGQYLKELRLKKELSLAQLSKEVGVGAPYLSELERGLKSPSDHLIHQLADFYDLEEDVLFAKFGKIPIAARVVLGNEPMLLKTLVGIGKHKKIPEDKKQELYDYLHDLYKLLDDEKNS</sequence>
<evidence type="ECO:0000313" key="2">
    <source>
        <dbReference type="EMBL" id="QGG47668.1"/>
    </source>
</evidence>
<reference evidence="3" key="1">
    <citation type="submission" date="2019-11" db="EMBL/GenBank/DDBJ databases">
        <title>Genome sequence of Heliorestis convoluta strain HH, an alkaliphilic and minimalistic phototrophic bacterium from a soda lake in Egypt.</title>
        <authorList>
            <person name="Dewey E.D."/>
            <person name="Stokes L.M."/>
            <person name="Burchell B.M."/>
            <person name="Shaffer K.N."/>
            <person name="Huntington A.M."/>
            <person name="Baker J.M."/>
            <person name="Nadendla S."/>
            <person name="Giglio M.G."/>
            <person name="Touchman J.W."/>
            <person name="Blankenship R.E."/>
            <person name="Madigan M.T."/>
            <person name="Sattley W.M."/>
        </authorList>
    </citation>
    <scope>NUCLEOTIDE SEQUENCE [LARGE SCALE GENOMIC DNA]</scope>
    <source>
        <strain evidence="3">HH</strain>
    </source>
</reference>
<dbReference type="GO" id="GO:0003677">
    <property type="term" value="F:DNA binding"/>
    <property type="evidence" value="ECO:0007669"/>
    <property type="project" value="InterPro"/>
</dbReference>
<evidence type="ECO:0000313" key="3">
    <source>
        <dbReference type="Proteomes" id="UP000366051"/>
    </source>
</evidence>
<feature type="domain" description="HTH cro/C1-type" evidence="1">
    <location>
        <begin position="21"/>
        <end position="75"/>
    </location>
</feature>
<dbReference type="Pfam" id="PF01381">
    <property type="entry name" value="HTH_3"/>
    <property type="match status" value="1"/>
</dbReference>
<dbReference type="SUPFAM" id="SSF47413">
    <property type="entry name" value="lambda repressor-like DNA-binding domains"/>
    <property type="match status" value="1"/>
</dbReference>
<dbReference type="Gene3D" id="1.10.260.40">
    <property type="entry name" value="lambda repressor-like DNA-binding domains"/>
    <property type="match status" value="1"/>
</dbReference>
<dbReference type="InterPro" id="IPR010982">
    <property type="entry name" value="Lambda_DNA-bd_dom_sf"/>
</dbReference>
<keyword evidence="3" id="KW-1185">Reference proteome</keyword>
<protein>
    <submittedName>
        <fullName evidence="2">Helix-turn-helix transcriptional regulator</fullName>
    </submittedName>
</protein>
<dbReference type="PROSITE" id="PS50943">
    <property type="entry name" value="HTH_CROC1"/>
    <property type="match status" value="1"/>
</dbReference>
<gene>
    <name evidence="2" type="ORF">FTV88_1568</name>
</gene>
<dbReference type="OrthoDB" id="3035529at2"/>
<organism evidence="2 3">
    <name type="scientific">Heliorestis convoluta</name>
    <dbReference type="NCBI Taxonomy" id="356322"/>
    <lineage>
        <taxon>Bacteria</taxon>
        <taxon>Bacillati</taxon>
        <taxon>Bacillota</taxon>
        <taxon>Clostridia</taxon>
        <taxon>Eubacteriales</taxon>
        <taxon>Heliobacteriaceae</taxon>
        <taxon>Heliorestis</taxon>
    </lineage>
</organism>
<proteinExistence type="predicted"/>
<dbReference type="KEGG" id="hcv:FTV88_1568"/>
<dbReference type="CDD" id="cd00093">
    <property type="entry name" value="HTH_XRE"/>
    <property type="match status" value="1"/>
</dbReference>
<accession>A0A5Q2MY77</accession>
<dbReference type="RefSeq" id="WP_153725002.1">
    <property type="nucleotide sequence ID" value="NZ_CP045875.1"/>
</dbReference>
<dbReference type="EMBL" id="CP045875">
    <property type="protein sequence ID" value="QGG47668.1"/>
    <property type="molecule type" value="Genomic_DNA"/>
</dbReference>
<dbReference type="AlphaFoldDB" id="A0A5Q2MY77"/>
<evidence type="ECO:0000259" key="1">
    <source>
        <dbReference type="PROSITE" id="PS50943"/>
    </source>
</evidence>
<dbReference type="InterPro" id="IPR001387">
    <property type="entry name" value="Cro/C1-type_HTH"/>
</dbReference>
<dbReference type="Proteomes" id="UP000366051">
    <property type="component" value="Chromosome"/>
</dbReference>